<evidence type="ECO:0000313" key="2">
    <source>
        <dbReference type="Ensembl" id="ENSMALP00000009909.1"/>
    </source>
</evidence>
<keyword evidence="1" id="KW-0812">Transmembrane</keyword>
<keyword evidence="3" id="KW-1185">Reference proteome</keyword>
<sequence>LCCAMFSVSFLFTFLEKKTLFMWPILYFLILFISYCCVQYYSSSIYRYILVKRNMNIYCVLKHCEMRSLILFYFISFIFQVLENSKFGNFYTIVKTLYFQLKNSTFFIFVSFFKLKNEEGLLNTMYDIMTEEESFLKCLCKSIIEFLICNFS</sequence>
<name>A0A3Q3IWU8_MONAL</name>
<evidence type="ECO:0000313" key="3">
    <source>
        <dbReference type="Proteomes" id="UP000261600"/>
    </source>
</evidence>
<reference evidence="2" key="1">
    <citation type="submission" date="2025-08" db="UniProtKB">
        <authorList>
            <consortium name="Ensembl"/>
        </authorList>
    </citation>
    <scope>IDENTIFICATION</scope>
</reference>
<dbReference type="Proteomes" id="UP000261600">
    <property type="component" value="Unplaced"/>
</dbReference>
<proteinExistence type="predicted"/>
<accession>A0A3Q3IWU8</accession>
<reference evidence="2" key="2">
    <citation type="submission" date="2025-09" db="UniProtKB">
        <authorList>
            <consortium name="Ensembl"/>
        </authorList>
    </citation>
    <scope>IDENTIFICATION</scope>
</reference>
<feature type="transmembrane region" description="Helical" evidence="1">
    <location>
        <begin position="64"/>
        <end position="82"/>
    </location>
</feature>
<dbReference type="AlphaFoldDB" id="A0A3Q3IWU8"/>
<organism evidence="2 3">
    <name type="scientific">Monopterus albus</name>
    <name type="common">Swamp eel</name>
    <dbReference type="NCBI Taxonomy" id="43700"/>
    <lineage>
        <taxon>Eukaryota</taxon>
        <taxon>Metazoa</taxon>
        <taxon>Chordata</taxon>
        <taxon>Craniata</taxon>
        <taxon>Vertebrata</taxon>
        <taxon>Euteleostomi</taxon>
        <taxon>Actinopterygii</taxon>
        <taxon>Neopterygii</taxon>
        <taxon>Teleostei</taxon>
        <taxon>Neoteleostei</taxon>
        <taxon>Acanthomorphata</taxon>
        <taxon>Anabantaria</taxon>
        <taxon>Synbranchiformes</taxon>
        <taxon>Synbranchidae</taxon>
        <taxon>Monopterus</taxon>
    </lineage>
</organism>
<protein>
    <submittedName>
        <fullName evidence="2">Uncharacterized protein</fullName>
    </submittedName>
</protein>
<keyword evidence="1" id="KW-1133">Transmembrane helix</keyword>
<keyword evidence="1" id="KW-0472">Membrane</keyword>
<evidence type="ECO:0000256" key="1">
    <source>
        <dbReference type="SAM" id="Phobius"/>
    </source>
</evidence>
<dbReference type="Ensembl" id="ENSMALT00000010117.1">
    <property type="protein sequence ID" value="ENSMALP00000009909.1"/>
    <property type="gene ID" value="ENSMALG00000007045.1"/>
</dbReference>
<feature type="transmembrane region" description="Helical" evidence="1">
    <location>
        <begin position="20"/>
        <end position="43"/>
    </location>
</feature>